<proteinExistence type="predicted"/>
<feature type="compositionally biased region" description="Basic and acidic residues" evidence="1">
    <location>
        <begin position="115"/>
        <end position="128"/>
    </location>
</feature>
<dbReference type="RefSeq" id="WP_386674527.1">
    <property type="nucleotide sequence ID" value="NZ_JBHLTG010000008.1"/>
</dbReference>
<reference evidence="3 4" key="1">
    <citation type="submission" date="2024-09" db="EMBL/GenBank/DDBJ databases">
        <authorList>
            <person name="Sun Q."/>
            <person name="Mori K."/>
        </authorList>
    </citation>
    <scope>NUCLEOTIDE SEQUENCE [LARGE SCALE GENOMIC DNA]</scope>
    <source>
        <strain evidence="3 4">KCTC 23076</strain>
    </source>
</reference>
<keyword evidence="2" id="KW-0472">Membrane</keyword>
<dbReference type="Proteomes" id="UP001589896">
    <property type="component" value="Unassembled WGS sequence"/>
</dbReference>
<accession>A0ABV6RX94</accession>
<feature type="transmembrane region" description="Helical" evidence="2">
    <location>
        <begin position="67"/>
        <end position="85"/>
    </location>
</feature>
<feature type="transmembrane region" description="Helical" evidence="2">
    <location>
        <begin position="39"/>
        <end position="61"/>
    </location>
</feature>
<keyword evidence="2" id="KW-1133">Transmembrane helix</keyword>
<dbReference type="InterPro" id="IPR021401">
    <property type="entry name" value="DUF3040"/>
</dbReference>
<evidence type="ECO:0000256" key="1">
    <source>
        <dbReference type="SAM" id="MobiDB-lite"/>
    </source>
</evidence>
<keyword evidence="2" id="KW-0812">Transmembrane</keyword>
<gene>
    <name evidence="3" type="ORF">ACFFGH_27570</name>
</gene>
<evidence type="ECO:0000256" key="2">
    <source>
        <dbReference type="SAM" id="Phobius"/>
    </source>
</evidence>
<keyword evidence="4" id="KW-1185">Reference proteome</keyword>
<evidence type="ECO:0000313" key="3">
    <source>
        <dbReference type="EMBL" id="MFC0681606.1"/>
    </source>
</evidence>
<sequence>MPLSEQEQRLLDEMERSLYHNDADFVATMGARSGARPNYTSLVVGILVAVLGIATLVTGVIVQQPLVGVLGFAIMFAGVLVAITPRRSGGKAQARGPARPTKGTRRNSGGFMDSLGERWDRRQDGHDR</sequence>
<dbReference type="EMBL" id="JBHLTG010000008">
    <property type="protein sequence ID" value="MFC0681606.1"/>
    <property type="molecule type" value="Genomic_DNA"/>
</dbReference>
<dbReference type="Pfam" id="PF11239">
    <property type="entry name" value="DUF3040"/>
    <property type="match status" value="1"/>
</dbReference>
<organism evidence="3 4">
    <name type="scientific">Lysobacter korlensis</name>
    <dbReference type="NCBI Taxonomy" id="553636"/>
    <lineage>
        <taxon>Bacteria</taxon>
        <taxon>Pseudomonadati</taxon>
        <taxon>Pseudomonadota</taxon>
        <taxon>Gammaproteobacteria</taxon>
        <taxon>Lysobacterales</taxon>
        <taxon>Lysobacteraceae</taxon>
        <taxon>Lysobacter</taxon>
    </lineage>
</organism>
<protein>
    <submittedName>
        <fullName evidence="3">DUF3040 domain-containing protein</fullName>
    </submittedName>
</protein>
<feature type="region of interest" description="Disordered" evidence="1">
    <location>
        <begin position="87"/>
        <end position="128"/>
    </location>
</feature>
<comment type="caution">
    <text evidence="3">The sequence shown here is derived from an EMBL/GenBank/DDBJ whole genome shotgun (WGS) entry which is preliminary data.</text>
</comment>
<evidence type="ECO:0000313" key="4">
    <source>
        <dbReference type="Proteomes" id="UP001589896"/>
    </source>
</evidence>
<name>A0ABV6RX94_9GAMM</name>